<feature type="compositionally biased region" description="Basic residues" evidence="1">
    <location>
        <begin position="118"/>
        <end position="131"/>
    </location>
</feature>
<dbReference type="GO" id="GO:0003713">
    <property type="term" value="F:transcription coactivator activity"/>
    <property type="evidence" value="ECO:0007669"/>
    <property type="project" value="TreeGrafter"/>
</dbReference>
<dbReference type="EnsemblPlants" id="Kaladp0079s0192.3.v1.1">
    <property type="protein sequence ID" value="Kaladp0079s0192.3.v1.1.CDS.1"/>
    <property type="gene ID" value="Kaladp0079s0192.v1.1"/>
</dbReference>
<evidence type="ECO:0000256" key="1">
    <source>
        <dbReference type="SAM" id="MobiDB-lite"/>
    </source>
</evidence>
<dbReference type="EnsemblPlants" id="Kaladp0079s0192.1.v1.1">
    <property type="protein sequence ID" value="Kaladp0079s0192.1.v1.1.CDS.1"/>
    <property type="gene ID" value="Kaladp0079s0192.v1.1"/>
</dbReference>
<dbReference type="Gramene" id="Kaladp0079s0192.3.v1.1">
    <property type="protein sequence ID" value="Kaladp0079s0192.3.v1.1.CDS.1"/>
    <property type="gene ID" value="Kaladp0079s0192.v1.1"/>
</dbReference>
<dbReference type="PANTHER" id="PTHR21277">
    <property type="entry name" value="TRANSCRIPTIONAL ADAPTER 1"/>
    <property type="match status" value="1"/>
</dbReference>
<feature type="compositionally biased region" description="Polar residues" evidence="1">
    <location>
        <begin position="187"/>
        <end position="198"/>
    </location>
</feature>
<dbReference type="EnsemblPlants" id="Kaladp0079s0192.2.v1.1">
    <property type="protein sequence ID" value="Kaladp0079s0192.2.v1.1.CDS.1"/>
    <property type="gene ID" value="Kaladp0079s0192.v1.1"/>
</dbReference>
<dbReference type="Gramene" id="Kaladp0079s0192.1.v1.1">
    <property type="protein sequence ID" value="Kaladp0079s0192.1.v1.1.CDS.1"/>
    <property type="gene ID" value="Kaladp0079s0192.v1.1"/>
</dbReference>
<dbReference type="InterPro" id="IPR024738">
    <property type="entry name" value="Hfi1/Tada1"/>
</dbReference>
<name>A0A7N0UQ01_KALFE</name>
<dbReference type="GO" id="GO:0006357">
    <property type="term" value="P:regulation of transcription by RNA polymerase II"/>
    <property type="evidence" value="ECO:0007669"/>
    <property type="project" value="TreeGrafter"/>
</dbReference>
<dbReference type="Gramene" id="Kaladp0079s0192.4.v1.1">
    <property type="protein sequence ID" value="Kaladp0079s0192.4.v1.1.CDS.1"/>
    <property type="gene ID" value="Kaladp0079s0192.v1.1"/>
</dbReference>
<dbReference type="AlphaFoldDB" id="A0A7N0UQ01"/>
<reference evidence="2" key="1">
    <citation type="submission" date="2021-01" db="UniProtKB">
        <authorList>
            <consortium name="EnsemblPlants"/>
        </authorList>
    </citation>
    <scope>IDENTIFICATION</scope>
</reference>
<keyword evidence="3" id="KW-1185">Reference proteome</keyword>
<evidence type="ECO:0008006" key="4">
    <source>
        <dbReference type="Google" id="ProtNLM"/>
    </source>
</evidence>
<feature type="region of interest" description="Disordered" evidence="1">
    <location>
        <begin position="114"/>
        <end position="219"/>
    </location>
</feature>
<protein>
    <recommendedName>
        <fullName evidence="4">Transcriptional coactivator Hfi1/Transcriptional adapter 1</fullName>
    </recommendedName>
</protein>
<dbReference type="EnsemblPlants" id="Kaladp0079s0192.4.v1.1">
    <property type="protein sequence ID" value="Kaladp0079s0192.4.v1.1.CDS.1"/>
    <property type="gene ID" value="Kaladp0079s0192.v1.1"/>
</dbReference>
<sequence>MSYDQLASRASTAEMKSEIQRKVGVKHADQYFMILGRYLSSKMSKSEFDRLCIRLIGRENLSLHNRFICTILKNARLAEERQAKKRRVVGPLSVQLDNGYKGTCLESLCKDGFPVSPRKGRTPTPRGRKFRDKLSPLGPLAKTPNVLSEDSPSKVLEHPGATELLSLGSRPPVERNSVEDGEEVEQTAGSPSVRSRSPVTAPFGVRINGRGSKKLPSCDSSTGISTDTCLYLGELPDTNSLRQRIEKKVKAEGLNVSLDFVNCLNNGIDIFLKRLISPALEVAASKSKKVVHQQTHSRMVPGVNGIWPTQYPNKEMESATASALDFRVALELNPTILGEDWPIHLENISLHASEN</sequence>
<evidence type="ECO:0000313" key="3">
    <source>
        <dbReference type="Proteomes" id="UP000594263"/>
    </source>
</evidence>
<dbReference type="Pfam" id="PF12767">
    <property type="entry name" value="SAGA-Tad1"/>
    <property type="match status" value="1"/>
</dbReference>
<evidence type="ECO:0000313" key="2">
    <source>
        <dbReference type="EnsemblPlants" id="Kaladp0079s0192.2.v1.1.CDS.1"/>
    </source>
</evidence>
<dbReference type="PANTHER" id="PTHR21277:SF44">
    <property type="entry name" value="TRANSCRIPTIONAL REGULATOR OF RNA POLII, SAGA, SUBUNIT"/>
    <property type="match status" value="1"/>
</dbReference>
<dbReference type="Proteomes" id="UP000594263">
    <property type="component" value="Unplaced"/>
</dbReference>
<accession>A0A7N0UQ01</accession>
<proteinExistence type="predicted"/>
<dbReference type="Gramene" id="Kaladp0079s0192.2.v1.1">
    <property type="protein sequence ID" value="Kaladp0079s0192.2.v1.1.CDS.1"/>
    <property type="gene ID" value="Kaladp0079s0192.v1.1"/>
</dbReference>
<dbReference type="OMA" id="ICMLASE"/>
<organism evidence="2 3">
    <name type="scientific">Kalanchoe fedtschenkoi</name>
    <name type="common">Lavender scallops</name>
    <name type="synonym">South American air plant</name>
    <dbReference type="NCBI Taxonomy" id="63787"/>
    <lineage>
        <taxon>Eukaryota</taxon>
        <taxon>Viridiplantae</taxon>
        <taxon>Streptophyta</taxon>
        <taxon>Embryophyta</taxon>
        <taxon>Tracheophyta</taxon>
        <taxon>Spermatophyta</taxon>
        <taxon>Magnoliopsida</taxon>
        <taxon>eudicotyledons</taxon>
        <taxon>Gunneridae</taxon>
        <taxon>Pentapetalae</taxon>
        <taxon>Saxifragales</taxon>
        <taxon>Crassulaceae</taxon>
        <taxon>Kalanchoe</taxon>
    </lineage>
</organism>
<dbReference type="GO" id="GO:0000124">
    <property type="term" value="C:SAGA complex"/>
    <property type="evidence" value="ECO:0007669"/>
    <property type="project" value="TreeGrafter"/>
</dbReference>